<feature type="domain" description="HTH CENPB-type" evidence="4">
    <location>
        <begin position="187"/>
        <end position="259"/>
    </location>
</feature>
<dbReference type="PANTHER" id="PTHR19303">
    <property type="entry name" value="TRANSPOSON"/>
    <property type="match status" value="1"/>
</dbReference>
<dbReference type="PROSITE" id="PS51253">
    <property type="entry name" value="HTH_CENPB"/>
    <property type="match status" value="1"/>
</dbReference>
<feature type="compositionally biased region" description="Low complexity" evidence="3">
    <location>
        <begin position="82"/>
        <end position="101"/>
    </location>
</feature>
<feature type="region of interest" description="Disordered" evidence="3">
    <location>
        <begin position="80"/>
        <end position="117"/>
    </location>
</feature>
<dbReference type="Gene3D" id="1.10.10.60">
    <property type="entry name" value="Homeodomain-like"/>
    <property type="match status" value="1"/>
</dbReference>
<evidence type="ECO:0000259" key="4">
    <source>
        <dbReference type="PROSITE" id="PS51253"/>
    </source>
</evidence>
<comment type="subcellular location">
    <subcellularLocation>
        <location evidence="1">Nucleus</location>
    </subcellularLocation>
</comment>
<keyword evidence="2" id="KW-0238">DNA-binding</keyword>
<dbReference type="InterPro" id="IPR006600">
    <property type="entry name" value="HTH_CenpB_DNA-bd_dom"/>
</dbReference>
<dbReference type="VEuPathDB" id="VectorBase:LDEU011505"/>
<dbReference type="Pfam" id="PF01527">
    <property type="entry name" value="HTH_Tnp_1"/>
    <property type="match status" value="1"/>
</dbReference>
<evidence type="ECO:0000313" key="5">
    <source>
        <dbReference type="EMBL" id="RWS20535.1"/>
    </source>
</evidence>
<evidence type="ECO:0000313" key="6">
    <source>
        <dbReference type="Proteomes" id="UP000288716"/>
    </source>
</evidence>
<evidence type="ECO:0000256" key="1">
    <source>
        <dbReference type="ARBA" id="ARBA00004123"/>
    </source>
</evidence>
<dbReference type="InterPro" id="IPR002514">
    <property type="entry name" value="Transposase_8"/>
</dbReference>
<feature type="non-terminal residue" evidence="5">
    <location>
        <position position="327"/>
    </location>
</feature>
<dbReference type="GO" id="GO:0004803">
    <property type="term" value="F:transposase activity"/>
    <property type="evidence" value="ECO:0007669"/>
    <property type="project" value="InterPro"/>
</dbReference>
<gene>
    <name evidence="5" type="ORF">B4U80_12059</name>
</gene>
<dbReference type="OrthoDB" id="6430249at2759"/>
<accession>A0A443RZ38</accession>
<dbReference type="SUPFAM" id="SSF46689">
    <property type="entry name" value="Homeodomain-like"/>
    <property type="match status" value="2"/>
</dbReference>
<dbReference type="EMBL" id="NCKV01017007">
    <property type="protein sequence ID" value="RWS20535.1"/>
    <property type="molecule type" value="Genomic_DNA"/>
</dbReference>
<comment type="caution">
    <text evidence="5">The sequence shown here is derived from an EMBL/GenBank/DDBJ whole genome shotgun (WGS) entry which is preliminary data.</text>
</comment>
<name>A0A443RZ38_9ACAR</name>
<reference evidence="5 6" key="1">
    <citation type="journal article" date="2018" name="Gigascience">
        <title>Genomes of trombidid mites reveal novel predicted allergens and laterally-transferred genes associated with secondary metabolism.</title>
        <authorList>
            <person name="Dong X."/>
            <person name="Chaisiri K."/>
            <person name="Xia D."/>
            <person name="Armstrong S.D."/>
            <person name="Fang Y."/>
            <person name="Donnelly M.J."/>
            <person name="Kadowaki T."/>
            <person name="McGarry J.W."/>
            <person name="Darby A.C."/>
            <person name="Makepeace B.L."/>
        </authorList>
    </citation>
    <scope>NUCLEOTIDE SEQUENCE [LARGE SCALE GENOMIC DNA]</scope>
    <source>
        <strain evidence="5">UoL-UT</strain>
    </source>
</reference>
<keyword evidence="6" id="KW-1185">Reference proteome</keyword>
<dbReference type="GO" id="GO:0005634">
    <property type="term" value="C:nucleus"/>
    <property type="evidence" value="ECO:0007669"/>
    <property type="project" value="UniProtKB-SubCell"/>
</dbReference>
<sequence>MDAILMYASSSDEDNDSLYEPSSILRRHEYDTIEEENDENENIMNIPTAEVVSLNEIDDEDVQIILPDLMDTQRTVYSQRIESSQSSAENSVESSGSSNVELGQSSQENCNEEIGSIRGKTRRSYTINDKLQALKTLLDNENNVKKTAKQLQVDATMLRRWRKSRNKFELMKKDNEVAIRRRRLVRSDKNKFKPELPETENLLINWFNERRNKGLAINQRELKFQAIKINNELQERSAFSASNGWIDRFINRHGLSMRTATSVGQKVPMNAKELANNFLQYIKDYNEKHANCDIIYANMDEVPVWFDMPGNKTYNKKGARIVPLKTT</sequence>
<dbReference type="PANTHER" id="PTHR19303:SF73">
    <property type="entry name" value="PROTEIN PDC2"/>
    <property type="match status" value="1"/>
</dbReference>
<dbReference type="InterPro" id="IPR050863">
    <property type="entry name" value="CenT-Element_Derived"/>
</dbReference>
<dbReference type="Pfam" id="PF03221">
    <property type="entry name" value="HTH_Tnp_Tc5"/>
    <property type="match status" value="1"/>
</dbReference>
<dbReference type="GO" id="GO:0003677">
    <property type="term" value="F:DNA binding"/>
    <property type="evidence" value="ECO:0007669"/>
    <property type="project" value="UniProtKB-KW"/>
</dbReference>
<protein>
    <submittedName>
        <fullName evidence="5">Tigger transposable element-derived protein 1-like protein</fullName>
    </submittedName>
</protein>
<dbReference type="InterPro" id="IPR009057">
    <property type="entry name" value="Homeodomain-like_sf"/>
</dbReference>
<evidence type="ECO:0000256" key="2">
    <source>
        <dbReference type="ARBA" id="ARBA00023125"/>
    </source>
</evidence>
<evidence type="ECO:0000256" key="3">
    <source>
        <dbReference type="SAM" id="MobiDB-lite"/>
    </source>
</evidence>
<dbReference type="SMART" id="SM00674">
    <property type="entry name" value="CENPB"/>
    <property type="match status" value="1"/>
</dbReference>
<dbReference type="Proteomes" id="UP000288716">
    <property type="component" value="Unassembled WGS sequence"/>
</dbReference>
<dbReference type="GO" id="GO:0006313">
    <property type="term" value="P:DNA transposition"/>
    <property type="evidence" value="ECO:0007669"/>
    <property type="project" value="InterPro"/>
</dbReference>
<proteinExistence type="predicted"/>
<dbReference type="AlphaFoldDB" id="A0A443RZ38"/>
<organism evidence="5 6">
    <name type="scientific">Leptotrombidium deliense</name>
    <dbReference type="NCBI Taxonomy" id="299467"/>
    <lineage>
        <taxon>Eukaryota</taxon>
        <taxon>Metazoa</taxon>
        <taxon>Ecdysozoa</taxon>
        <taxon>Arthropoda</taxon>
        <taxon>Chelicerata</taxon>
        <taxon>Arachnida</taxon>
        <taxon>Acari</taxon>
        <taxon>Acariformes</taxon>
        <taxon>Trombidiformes</taxon>
        <taxon>Prostigmata</taxon>
        <taxon>Anystina</taxon>
        <taxon>Parasitengona</taxon>
        <taxon>Trombiculoidea</taxon>
        <taxon>Trombiculidae</taxon>
        <taxon>Leptotrombidium</taxon>
    </lineage>
</organism>